<feature type="compositionally biased region" description="Low complexity" evidence="1">
    <location>
        <begin position="227"/>
        <end position="240"/>
    </location>
</feature>
<evidence type="ECO:0008006" key="4">
    <source>
        <dbReference type="Google" id="ProtNLM"/>
    </source>
</evidence>
<dbReference type="CDD" id="cd21650">
    <property type="entry name" value="CrtA-like"/>
    <property type="match status" value="1"/>
</dbReference>
<proteinExistence type="predicted"/>
<feature type="region of interest" description="Disordered" evidence="1">
    <location>
        <begin position="215"/>
        <end position="240"/>
    </location>
</feature>
<evidence type="ECO:0000313" key="3">
    <source>
        <dbReference type="Proteomes" id="UP000628079"/>
    </source>
</evidence>
<dbReference type="InterPro" id="IPR049574">
    <property type="entry name" value="CrtA-like"/>
</dbReference>
<name>A0A8H9FVL8_9MICO</name>
<evidence type="ECO:0000313" key="2">
    <source>
        <dbReference type="EMBL" id="GGB88581.1"/>
    </source>
</evidence>
<comment type="caution">
    <text evidence="2">The sequence shown here is derived from an EMBL/GenBank/DDBJ whole genome shotgun (WGS) entry which is preliminary data.</text>
</comment>
<gene>
    <name evidence="2" type="ORF">GCM10011314_30470</name>
</gene>
<evidence type="ECO:0000256" key="1">
    <source>
        <dbReference type="SAM" id="MobiDB-lite"/>
    </source>
</evidence>
<organism evidence="2 3">
    <name type="scientific">Knoellia flava</name>
    <dbReference type="NCBI Taxonomy" id="913969"/>
    <lineage>
        <taxon>Bacteria</taxon>
        <taxon>Bacillati</taxon>
        <taxon>Actinomycetota</taxon>
        <taxon>Actinomycetes</taxon>
        <taxon>Micrococcales</taxon>
        <taxon>Intrasporangiaceae</taxon>
        <taxon>Knoellia</taxon>
    </lineage>
</organism>
<reference evidence="2" key="2">
    <citation type="submission" date="2020-09" db="EMBL/GenBank/DDBJ databases">
        <authorList>
            <person name="Sun Q."/>
            <person name="Zhou Y."/>
        </authorList>
    </citation>
    <scope>NUCLEOTIDE SEQUENCE</scope>
    <source>
        <strain evidence="2">CGMCC 1.10749</strain>
    </source>
</reference>
<reference evidence="2" key="1">
    <citation type="journal article" date="2014" name="Int. J. Syst. Evol. Microbiol.">
        <title>Complete genome sequence of Corynebacterium casei LMG S-19264T (=DSM 44701T), isolated from a smear-ripened cheese.</title>
        <authorList>
            <consortium name="US DOE Joint Genome Institute (JGI-PGF)"/>
            <person name="Walter F."/>
            <person name="Albersmeier A."/>
            <person name="Kalinowski J."/>
            <person name="Ruckert C."/>
        </authorList>
    </citation>
    <scope>NUCLEOTIDE SEQUENCE</scope>
    <source>
        <strain evidence="2">CGMCC 1.10749</strain>
    </source>
</reference>
<dbReference type="Proteomes" id="UP000628079">
    <property type="component" value="Unassembled WGS sequence"/>
</dbReference>
<protein>
    <recommendedName>
        <fullName evidence="4">Spheroidene monooxygenase</fullName>
    </recommendedName>
</protein>
<dbReference type="EMBL" id="BMEA01000004">
    <property type="protein sequence ID" value="GGB88581.1"/>
    <property type="molecule type" value="Genomic_DNA"/>
</dbReference>
<accession>A0A8H9FVL8</accession>
<dbReference type="AlphaFoldDB" id="A0A8H9FVL8"/>
<sequence>MSPTLARGAESVWVGEGPDQGPCRSVAGTMGIFSFHLAHVPANVAARALLRGSTDGERVAGLEHVEHLSLMTLGAPPVSLERLQLRRLAVFASWESEAALDSCLGGDALGRYLAEGWHLRLEFVRRWGGVTGLHRLPLNASTMADDEPVVAVTLAHLRLPELRRFFAWGRPVEQQVRGSPGVSLAVAAVRPPRTFSTFSVWRSVGEMRDMVEGRAQGSCEPRGPHGSGTVSATGGTVGGPAVDGRHAGAMAERERRDFHSEFTTLRFRPLSEHGAWEGRRSIVPWH</sequence>